<dbReference type="RefSeq" id="WP_015817657.1">
    <property type="nucleotide sequence ID" value="NC_012997.1"/>
</dbReference>
<dbReference type="AlphaFoldDB" id="C5BR39"/>
<evidence type="ECO:0000313" key="2">
    <source>
        <dbReference type="EMBL" id="ACR11545.1"/>
    </source>
</evidence>
<protein>
    <recommendedName>
        <fullName evidence="4">II family cellulose-binding protein</fullName>
    </recommendedName>
</protein>
<dbReference type="OrthoDB" id="9813525at2"/>
<dbReference type="Proteomes" id="UP000009080">
    <property type="component" value="Chromosome"/>
</dbReference>
<proteinExistence type="predicted"/>
<feature type="transmembrane region" description="Helical" evidence="1">
    <location>
        <begin position="93"/>
        <end position="111"/>
    </location>
</feature>
<keyword evidence="1" id="KW-0812">Transmembrane</keyword>
<name>C5BR39_TERTT</name>
<reference evidence="2 3" key="1">
    <citation type="journal article" date="2009" name="PLoS ONE">
        <title>The complete genome of Teredinibacter turnerae T7901: an intracellular endosymbiont of marine wood-boring bivalves (shipworms).</title>
        <authorList>
            <person name="Yang J.C."/>
            <person name="Madupu R."/>
            <person name="Durkin A.S."/>
            <person name="Ekborg N.A."/>
            <person name="Pedamallu C.S."/>
            <person name="Hostetler J.B."/>
            <person name="Radune D."/>
            <person name="Toms B.S."/>
            <person name="Henrissat B."/>
            <person name="Coutinho P.M."/>
            <person name="Schwarz S."/>
            <person name="Field L."/>
            <person name="Trindade-Silva A.E."/>
            <person name="Soares C.A.G."/>
            <person name="Elshahawi S."/>
            <person name="Hanora A."/>
            <person name="Schmidt E.W."/>
            <person name="Haygood M.G."/>
            <person name="Posfai J."/>
            <person name="Benner J."/>
            <person name="Madinger C."/>
            <person name="Nove J."/>
            <person name="Anton B."/>
            <person name="Chaudhary K."/>
            <person name="Foster J."/>
            <person name="Holman A."/>
            <person name="Kumar S."/>
            <person name="Lessard P.A."/>
            <person name="Luyten Y.A."/>
            <person name="Slatko B."/>
            <person name="Wood N."/>
            <person name="Wu B."/>
            <person name="Teplitski M."/>
            <person name="Mougous J.D."/>
            <person name="Ward N."/>
            <person name="Eisen J.A."/>
            <person name="Badger J.H."/>
            <person name="Distel D.L."/>
        </authorList>
    </citation>
    <scope>NUCLEOTIDE SEQUENCE [LARGE SCALE GENOMIC DNA]</scope>
    <source>
        <strain evidence="3">ATCC 39867 / T7901</strain>
    </source>
</reference>
<feature type="transmembrane region" description="Helical" evidence="1">
    <location>
        <begin position="64"/>
        <end position="87"/>
    </location>
</feature>
<evidence type="ECO:0008006" key="4">
    <source>
        <dbReference type="Google" id="ProtNLM"/>
    </source>
</evidence>
<dbReference type="GeneID" id="58408877"/>
<dbReference type="KEGG" id="ttu:TERTU_1117"/>
<dbReference type="Pfam" id="PF11026">
    <property type="entry name" value="DUF2721"/>
    <property type="match status" value="1"/>
</dbReference>
<evidence type="ECO:0000313" key="3">
    <source>
        <dbReference type="Proteomes" id="UP000009080"/>
    </source>
</evidence>
<keyword evidence="3" id="KW-1185">Reference proteome</keyword>
<dbReference type="HOGENOM" id="CLU_126543_0_0_6"/>
<evidence type="ECO:0000256" key="1">
    <source>
        <dbReference type="SAM" id="Phobius"/>
    </source>
</evidence>
<organism evidence="2 3">
    <name type="scientific">Teredinibacter turnerae (strain ATCC 39867 / T7901)</name>
    <dbReference type="NCBI Taxonomy" id="377629"/>
    <lineage>
        <taxon>Bacteria</taxon>
        <taxon>Pseudomonadati</taxon>
        <taxon>Pseudomonadota</taxon>
        <taxon>Gammaproteobacteria</taxon>
        <taxon>Cellvibrionales</taxon>
        <taxon>Cellvibrionaceae</taxon>
        <taxon>Teredinibacter</taxon>
    </lineage>
</organism>
<dbReference type="STRING" id="377629.TERTU_1117"/>
<feature type="transmembrane region" description="Helical" evidence="1">
    <location>
        <begin position="12"/>
        <end position="33"/>
    </location>
</feature>
<accession>C5BR39</accession>
<dbReference type="InterPro" id="IPR021279">
    <property type="entry name" value="DUF2721"/>
</dbReference>
<keyword evidence="1" id="KW-0472">Membrane</keyword>
<gene>
    <name evidence="2" type="ordered locus">TERTU_1117</name>
</gene>
<dbReference type="eggNOG" id="ENOG5032RP9">
    <property type="taxonomic scope" value="Bacteria"/>
</dbReference>
<keyword evidence="1" id="KW-1133">Transmembrane helix</keyword>
<dbReference type="EMBL" id="CP001614">
    <property type="protein sequence ID" value="ACR11545.1"/>
    <property type="molecule type" value="Genomic_DNA"/>
</dbReference>
<sequence length="129" mass="14762">MEMNITTPGLLFPAISLLLLAYTNRFVTLASVIRQLSKLEDRNADDIARRQISSLRKRIQIIRWMQVFGVTAFLFCTLSTFALFVHLQLVGKILFGVSVIFLSVSLLFSLWEVQISTDAINIEIERLDR</sequence>